<comment type="function">
    <text evidence="8">Involved in the biosynthesis of the chorismate, which leads to the biosynthesis of aromatic amino acids. Catalyzes the reversible NADPH linked reduction of 3-dehydroshikimate (DHSA) to yield shikimate (SA).</text>
</comment>
<keyword evidence="6 8" id="KW-0057">Aromatic amino acid biosynthesis</keyword>
<reference evidence="10" key="2">
    <citation type="journal article" date="2023" name="Microorganisms">
        <title>Isolation and Genomic Characteristics of Cat-Borne Campylobacter felis sp. nov. and Sheep-Borne Campylobacter ovis sp. nov.</title>
        <authorList>
            <person name="Wang H."/>
            <person name="Li Y."/>
            <person name="Gu Y."/>
            <person name="Zhou G."/>
            <person name="Chen X."/>
            <person name="Zhang X."/>
            <person name="Shao Z."/>
            <person name="Zhang J."/>
            <person name="Zhang M."/>
        </authorList>
    </citation>
    <scope>NUCLEOTIDE SEQUENCE</scope>
    <source>
        <strain evidence="10">PS10</strain>
    </source>
</reference>
<feature type="binding site" evidence="8">
    <location>
        <position position="59"/>
    </location>
    <ligand>
        <name>shikimate</name>
        <dbReference type="ChEBI" id="CHEBI:36208"/>
    </ligand>
</feature>
<dbReference type="NCBIfam" id="NF001316">
    <property type="entry name" value="PRK00258.2-5"/>
    <property type="match status" value="1"/>
</dbReference>
<evidence type="ECO:0000313" key="11">
    <source>
        <dbReference type="Proteomes" id="UP001173801"/>
    </source>
</evidence>
<accession>A0ABT7HP02</accession>
<comment type="catalytic activity">
    <reaction evidence="7 8">
        <text>shikimate + NADP(+) = 3-dehydroshikimate + NADPH + H(+)</text>
        <dbReference type="Rhea" id="RHEA:17737"/>
        <dbReference type="ChEBI" id="CHEBI:15378"/>
        <dbReference type="ChEBI" id="CHEBI:16630"/>
        <dbReference type="ChEBI" id="CHEBI:36208"/>
        <dbReference type="ChEBI" id="CHEBI:57783"/>
        <dbReference type="ChEBI" id="CHEBI:58349"/>
        <dbReference type="EC" id="1.1.1.25"/>
    </reaction>
</comment>
<proteinExistence type="inferred from homology"/>
<evidence type="ECO:0000313" key="10">
    <source>
        <dbReference type="EMBL" id="MDL0088554.1"/>
    </source>
</evidence>
<feature type="active site" description="Proton acceptor" evidence="8">
    <location>
        <position position="63"/>
    </location>
</feature>
<dbReference type="CDD" id="cd01065">
    <property type="entry name" value="NAD_bind_Shikimate_DH"/>
    <property type="match status" value="1"/>
</dbReference>
<dbReference type="Proteomes" id="UP001173801">
    <property type="component" value="Unassembled WGS sequence"/>
</dbReference>
<feature type="domain" description="Shikimate dehydrogenase substrate binding N-terminal" evidence="9">
    <location>
        <begin position="6"/>
        <end position="86"/>
    </location>
</feature>
<evidence type="ECO:0000256" key="1">
    <source>
        <dbReference type="ARBA" id="ARBA00004871"/>
    </source>
</evidence>
<dbReference type="HAMAP" id="MF_00222">
    <property type="entry name" value="Shikimate_DH_AroE"/>
    <property type="match status" value="1"/>
</dbReference>
<comment type="caution">
    <text evidence="10">The sequence shown here is derived from an EMBL/GenBank/DDBJ whole genome shotgun (WGS) entry which is preliminary data.</text>
</comment>
<evidence type="ECO:0000256" key="7">
    <source>
        <dbReference type="ARBA" id="ARBA00049442"/>
    </source>
</evidence>
<feature type="binding site" evidence="8">
    <location>
        <position position="227"/>
    </location>
    <ligand>
        <name>NADP(+)</name>
        <dbReference type="ChEBI" id="CHEBI:58349"/>
    </ligand>
</feature>
<comment type="similarity">
    <text evidence="8">Belongs to the shikimate dehydrogenase family.</text>
</comment>
<feature type="binding site" evidence="8">
    <location>
        <position position="99"/>
    </location>
    <ligand>
        <name>shikimate</name>
        <dbReference type="ChEBI" id="CHEBI:36208"/>
    </ligand>
</feature>
<reference evidence="10" key="1">
    <citation type="submission" date="2022-08" db="EMBL/GenBank/DDBJ databases">
        <authorList>
            <person name="Wang H."/>
        </authorList>
    </citation>
    <scope>NUCLEOTIDE SEQUENCE</scope>
    <source>
        <strain evidence="10">PS10</strain>
    </source>
</reference>
<evidence type="ECO:0000256" key="8">
    <source>
        <dbReference type="HAMAP-Rule" id="MF_00222"/>
    </source>
</evidence>
<dbReference type="InterPro" id="IPR022893">
    <property type="entry name" value="Shikimate_DH_fam"/>
</dbReference>
<keyword evidence="11" id="KW-1185">Reference proteome</keyword>
<dbReference type="Gene3D" id="3.40.50.720">
    <property type="entry name" value="NAD(P)-binding Rossmann-like Domain"/>
    <property type="match status" value="1"/>
</dbReference>
<dbReference type="Pfam" id="PF08501">
    <property type="entry name" value="Shikimate_dh_N"/>
    <property type="match status" value="1"/>
</dbReference>
<evidence type="ECO:0000256" key="2">
    <source>
        <dbReference type="ARBA" id="ARBA00012962"/>
    </source>
</evidence>
<dbReference type="PANTHER" id="PTHR21089">
    <property type="entry name" value="SHIKIMATE DEHYDROGENASE"/>
    <property type="match status" value="1"/>
</dbReference>
<dbReference type="RefSeq" id="WP_284937209.1">
    <property type="nucleotide sequence ID" value="NZ_JANURM010000003.1"/>
</dbReference>
<protein>
    <recommendedName>
        <fullName evidence="2 8">Shikimate dehydrogenase (NADP(+))</fullName>
        <shortName evidence="8">SDH</shortName>
        <ecNumber evidence="2 8">1.1.1.25</ecNumber>
    </recommendedName>
</protein>
<comment type="pathway">
    <text evidence="1 8">Metabolic intermediate biosynthesis; chorismate biosynthesis; chorismate from D-erythrose 4-phosphate and phosphoenolpyruvate: step 4/7.</text>
</comment>
<dbReference type="InterPro" id="IPR011342">
    <property type="entry name" value="Shikimate_DH"/>
</dbReference>
<dbReference type="EC" id="1.1.1.25" evidence="2 8"/>
<dbReference type="Gene3D" id="3.40.50.10860">
    <property type="entry name" value="Leucine Dehydrogenase, chain A, domain 1"/>
    <property type="match status" value="1"/>
</dbReference>
<feature type="binding site" evidence="8">
    <location>
        <position position="205"/>
    </location>
    <ligand>
        <name>NADP(+)</name>
        <dbReference type="ChEBI" id="CHEBI:58349"/>
    </ligand>
</feature>
<evidence type="ECO:0000256" key="5">
    <source>
        <dbReference type="ARBA" id="ARBA00023002"/>
    </source>
</evidence>
<dbReference type="InterPro" id="IPR046346">
    <property type="entry name" value="Aminoacid_DH-like_N_sf"/>
</dbReference>
<keyword evidence="3 8" id="KW-0028">Amino-acid biosynthesis</keyword>
<evidence type="ECO:0000256" key="6">
    <source>
        <dbReference type="ARBA" id="ARBA00023141"/>
    </source>
</evidence>
<evidence type="ECO:0000259" key="9">
    <source>
        <dbReference type="Pfam" id="PF08501"/>
    </source>
</evidence>
<feature type="binding site" evidence="8">
    <location>
        <position position="207"/>
    </location>
    <ligand>
        <name>shikimate</name>
        <dbReference type="ChEBI" id="CHEBI:36208"/>
    </ligand>
</feature>
<dbReference type="NCBIfam" id="TIGR00507">
    <property type="entry name" value="aroE"/>
    <property type="match status" value="1"/>
</dbReference>
<evidence type="ECO:0000256" key="4">
    <source>
        <dbReference type="ARBA" id="ARBA00022857"/>
    </source>
</evidence>
<comment type="subunit">
    <text evidence="8">Homodimer.</text>
</comment>
<organism evidence="10 11">
    <name type="scientific">Campylobacter gastrosuis</name>
    <dbReference type="NCBI Taxonomy" id="2974576"/>
    <lineage>
        <taxon>Bacteria</taxon>
        <taxon>Pseudomonadati</taxon>
        <taxon>Campylobacterota</taxon>
        <taxon>Epsilonproteobacteria</taxon>
        <taxon>Campylobacterales</taxon>
        <taxon>Campylobacteraceae</taxon>
        <taxon>Campylobacter</taxon>
    </lineage>
</organism>
<dbReference type="InterPro" id="IPR036291">
    <property type="entry name" value="NAD(P)-bd_dom_sf"/>
</dbReference>
<dbReference type="InterPro" id="IPR013708">
    <property type="entry name" value="Shikimate_DH-bd_N"/>
</dbReference>
<name>A0ABT7HP02_9BACT</name>
<comment type="caution">
    <text evidence="8">Lacks conserved residue(s) required for the propagation of feature annotation.</text>
</comment>
<gene>
    <name evidence="8" type="primary">aroE</name>
    <name evidence="10" type="ORF">NYG85_04095</name>
</gene>
<feature type="binding site" evidence="8">
    <location>
        <position position="84"/>
    </location>
    <ligand>
        <name>shikimate</name>
        <dbReference type="ChEBI" id="CHEBI:36208"/>
    </ligand>
</feature>
<keyword evidence="4 8" id="KW-0521">NADP</keyword>
<dbReference type="EMBL" id="JANURM010000003">
    <property type="protein sequence ID" value="MDL0088554.1"/>
    <property type="molecule type" value="Genomic_DNA"/>
</dbReference>
<sequence length="260" mass="28540">MKIFAVLGDPVAHSISPLLHNKALLDLGINAAYVRFCLKNGSEIISKFKELKLSGANVTLPHKEWALRLSDEASSTAKAIGSANTLVLKNDKIHAYNTDALGFFKSISDFGKISSALLIGAGGTAKAISYILNQNGIRVEILNRSDEKLADFRQNFECFSWQNFTPKGYDLVINSTSAGLKDELLPAPLEILLPVLKQSKFAFDVIYGKKTPFLNLSKDCNLASKDGLGMLIFQAVLAFNLFFNEQFSQADIEKSMRSVI</sequence>
<feature type="binding site" evidence="8">
    <location>
        <begin position="14"/>
        <end position="16"/>
    </location>
    <ligand>
        <name>shikimate</name>
        <dbReference type="ChEBI" id="CHEBI:36208"/>
    </ligand>
</feature>
<dbReference type="SUPFAM" id="SSF51735">
    <property type="entry name" value="NAD(P)-binding Rossmann-fold domains"/>
    <property type="match status" value="1"/>
</dbReference>
<dbReference type="GO" id="GO:0004764">
    <property type="term" value="F:shikimate 3-dehydrogenase (NADP+) activity"/>
    <property type="evidence" value="ECO:0007669"/>
    <property type="project" value="UniProtKB-EC"/>
</dbReference>
<feature type="binding site" evidence="8">
    <location>
        <position position="234"/>
    </location>
    <ligand>
        <name>shikimate</name>
        <dbReference type="ChEBI" id="CHEBI:36208"/>
    </ligand>
</feature>
<keyword evidence="5 8" id="KW-0560">Oxidoreductase</keyword>
<evidence type="ECO:0000256" key="3">
    <source>
        <dbReference type="ARBA" id="ARBA00022605"/>
    </source>
</evidence>
<dbReference type="SUPFAM" id="SSF53223">
    <property type="entry name" value="Aminoacid dehydrogenase-like, N-terminal domain"/>
    <property type="match status" value="1"/>
</dbReference>
<dbReference type="PANTHER" id="PTHR21089:SF1">
    <property type="entry name" value="BIFUNCTIONAL 3-DEHYDROQUINATE DEHYDRATASE_SHIKIMATE DEHYDROGENASE, CHLOROPLASTIC"/>
    <property type="match status" value="1"/>
</dbReference>